<reference evidence="1 2" key="1">
    <citation type="submission" date="2019-03" db="EMBL/GenBank/DDBJ databases">
        <title>First draft genome of Liparis tanakae, snailfish: a comprehensive survey of snailfish specific genes.</title>
        <authorList>
            <person name="Kim W."/>
            <person name="Song I."/>
            <person name="Jeong J.-H."/>
            <person name="Kim D."/>
            <person name="Kim S."/>
            <person name="Ryu S."/>
            <person name="Song J.Y."/>
            <person name="Lee S.K."/>
        </authorList>
    </citation>
    <scope>NUCLEOTIDE SEQUENCE [LARGE SCALE GENOMIC DNA]</scope>
    <source>
        <tissue evidence="1">Muscle</tissue>
    </source>
</reference>
<keyword evidence="2" id="KW-1185">Reference proteome</keyword>
<accession>A0A4Z2HF71</accession>
<gene>
    <name evidence="1" type="ORF">EYF80_025237</name>
</gene>
<organism evidence="1 2">
    <name type="scientific">Liparis tanakae</name>
    <name type="common">Tanaka's snailfish</name>
    <dbReference type="NCBI Taxonomy" id="230148"/>
    <lineage>
        <taxon>Eukaryota</taxon>
        <taxon>Metazoa</taxon>
        <taxon>Chordata</taxon>
        <taxon>Craniata</taxon>
        <taxon>Vertebrata</taxon>
        <taxon>Euteleostomi</taxon>
        <taxon>Actinopterygii</taxon>
        <taxon>Neopterygii</taxon>
        <taxon>Teleostei</taxon>
        <taxon>Neoteleostei</taxon>
        <taxon>Acanthomorphata</taxon>
        <taxon>Eupercaria</taxon>
        <taxon>Perciformes</taxon>
        <taxon>Cottioidei</taxon>
        <taxon>Cottales</taxon>
        <taxon>Liparidae</taxon>
        <taxon>Liparis</taxon>
    </lineage>
</organism>
<dbReference type="AlphaFoldDB" id="A0A4Z2HF71"/>
<sequence>MCNFRAVETFQTLWKSHVYLSERYSGARSSQWAQRMTMSGSDSWILGRQPAFLQARPHQRGRDGLKWQRIGLGTDGQIYS</sequence>
<dbReference type="Proteomes" id="UP000314294">
    <property type="component" value="Unassembled WGS sequence"/>
</dbReference>
<protein>
    <submittedName>
        <fullName evidence="1">Uncharacterized protein</fullName>
    </submittedName>
</protein>
<evidence type="ECO:0000313" key="1">
    <source>
        <dbReference type="EMBL" id="TNN64489.1"/>
    </source>
</evidence>
<dbReference type="EMBL" id="SRLO01000251">
    <property type="protein sequence ID" value="TNN64489.1"/>
    <property type="molecule type" value="Genomic_DNA"/>
</dbReference>
<comment type="caution">
    <text evidence="1">The sequence shown here is derived from an EMBL/GenBank/DDBJ whole genome shotgun (WGS) entry which is preliminary data.</text>
</comment>
<evidence type="ECO:0000313" key="2">
    <source>
        <dbReference type="Proteomes" id="UP000314294"/>
    </source>
</evidence>
<proteinExistence type="predicted"/>
<name>A0A4Z2HF71_9TELE</name>